<feature type="binding site" evidence="7">
    <location>
        <begin position="87"/>
        <end position="89"/>
    </location>
    <ligand>
        <name>FMN</name>
        <dbReference type="ChEBI" id="CHEBI:58210"/>
    </ligand>
</feature>
<accession>A0A2R5FIU2</accession>
<feature type="binding site" evidence="7">
    <location>
        <position position="141"/>
    </location>
    <ligand>
        <name>FMN</name>
        <dbReference type="ChEBI" id="CHEBI:58210"/>
    </ligand>
</feature>
<feature type="binding site" evidence="7">
    <location>
        <position position="178"/>
    </location>
    <ligand>
        <name>glyoxylate</name>
        <dbReference type="ChEBI" id="CHEBI:36655"/>
    </ligand>
</feature>
<dbReference type="InterPro" id="IPR013785">
    <property type="entry name" value="Aldolase_TIM"/>
</dbReference>
<feature type="binding site" evidence="7">
    <location>
        <position position="169"/>
    </location>
    <ligand>
        <name>FMN</name>
        <dbReference type="ChEBI" id="CHEBI:58210"/>
    </ligand>
</feature>
<dbReference type="PIRSF" id="PIRSF000138">
    <property type="entry name" value="Al-hdrx_acd_dh"/>
    <property type="match status" value="1"/>
</dbReference>
<feature type="binding site" evidence="7">
    <location>
        <position position="267"/>
    </location>
    <ligand>
        <name>FMN</name>
        <dbReference type="ChEBI" id="CHEBI:58210"/>
    </ligand>
</feature>
<feature type="binding site" evidence="7">
    <location>
        <position position="143"/>
    </location>
    <ligand>
        <name>glyoxylate</name>
        <dbReference type="ChEBI" id="CHEBI:36655"/>
    </ligand>
</feature>
<dbReference type="Gene3D" id="3.20.20.70">
    <property type="entry name" value="Aldolase class I"/>
    <property type="match status" value="1"/>
</dbReference>
<evidence type="ECO:0000256" key="1">
    <source>
        <dbReference type="ARBA" id="ARBA00001917"/>
    </source>
</evidence>
<keyword evidence="3 7" id="KW-0288">FMN</keyword>
<protein>
    <submittedName>
        <fullName evidence="9">FMN-dependent alpha-hydroxy acid dehydrogenase</fullName>
    </submittedName>
</protein>
<gene>
    <name evidence="9" type="ORF">NIES4072_09830</name>
</gene>
<reference evidence="9 10" key="1">
    <citation type="submission" date="2017-06" db="EMBL/GenBank/DDBJ databases">
        <title>Genome sequencing of cyanobaciteial culture collection at National Institute for Environmental Studies (NIES).</title>
        <authorList>
            <person name="Hirose Y."/>
            <person name="Shimura Y."/>
            <person name="Fujisawa T."/>
            <person name="Nakamura Y."/>
            <person name="Kawachi M."/>
        </authorList>
    </citation>
    <scope>NUCLEOTIDE SEQUENCE [LARGE SCALE GENOMIC DNA]</scope>
    <source>
        <strain evidence="9 10">NIES-4072</strain>
    </source>
</reference>
<evidence type="ECO:0000259" key="8">
    <source>
        <dbReference type="PROSITE" id="PS51349"/>
    </source>
</evidence>
<dbReference type="InterPro" id="IPR008259">
    <property type="entry name" value="FMN_hydac_DH_AS"/>
</dbReference>
<feature type="binding site" evidence="7">
    <location>
        <position position="272"/>
    </location>
    <ligand>
        <name>glyoxylate</name>
        <dbReference type="ChEBI" id="CHEBI:36655"/>
    </ligand>
</feature>
<dbReference type="Proteomes" id="UP000245124">
    <property type="component" value="Unassembled WGS sequence"/>
</dbReference>
<proteinExistence type="inferred from homology"/>
<evidence type="ECO:0000256" key="7">
    <source>
        <dbReference type="PIRSR" id="PIRSR000138-2"/>
    </source>
</evidence>
<dbReference type="PANTHER" id="PTHR10578">
    <property type="entry name" value="S -2-HYDROXY-ACID OXIDASE-RELATED"/>
    <property type="match status" value="1"/>
</dbReference>
<dbReference type="InterPro" id="IPR037396">
    <property type="entry name" value="FMN_HAD"/>
</dbReference>
<feature type="binding site" evidence="7">
    <location>
        <position position="116"/>
    </location>
    <ligand>
        <name>FMN</name>
        <dbReference type="ChEBI" id="CHEBI:58210"/>
    </ligand>
</feature>
<feature type="binding site" evidence="7">
    <location>
        <begin position="300"/>
        <end position="304"/>
    </location>
    <ligand>
        <name>FMN</name>
        <dbReference type="ChEBI" id="CHEBI:58210"/>
    </ligand>
</feature>
<feature type="binding site" evidence="7">
    <location>
        <position position="34"/>
    </location>
    <ligand>
        <name>glyoxylate</name>
        <dbReference type="ChEBI" id="CHEBI:36655"/>
    </ligand>
</feature>
<sequence>MTVVPNDHRFLQPINLFEYEKLAKEHLSQITLDYYNSGAWDEITLRDNRAAFERLKLRPRVLVNVSDRNLTTSILGQPLQLPLLIAPMAFQCLAHPDGEIATALAAASAGVGMVLSTMATKSIEEVASACDNFSDSLRWFQLYIHKDRGLTRGLVEKAYKAGYKALCLTVDAPVLGQRERDRRNEFALPPDLHLANLATISGLDISHEKGESGLFTYFAQQLNPAVTWDDLEWLQSLSPLPLVIKGILRGDDAVRAVEYGAKAIVVSNHGGRQLDGAIASLNALAEIVAAVDGKIEVLLDGGIRRGTDILKALALGAKAVLIGRPILWGLAVAGQVGVSHVISLLQDELNLAMALSGCAKLQDIDPSLLILPRL</sequence>
<evidence type="ECO:0000256" key="2">
    <source>
        <dbReference type="ARBA" id="ARBA00022630"/>
    </source>
</evidence>
<evidence type="ECO:0000256" key="4">
    <source>
        <dbReference type="ARBA" id="ARBA00023002"/>
    </source>
</evidence>
<dbReference type="AlphaFoldDB" id="A0A2R5FIU2"/>
<comment type="caution">
    <text evidence="9">The sequence shown here is derived from an EMBL/GenBank/DDBJ whole genome shotgun (WGS) entry which is preliminary data.</text>
</comment>
<dbReference type="GO" id="GO:0010181">
    <property type="term" value="F:FMN binding"/>
    <property type="evidence" value="ECO:0007669"/>
    <property type="project" value="InterPro"/>
</dbReference>
<feature type="binding site" evidence="7">
    <location>
        <position position="269"/>
    </location>
    <ligand>
        <name>glyoxylate</name>
        <dbReference type="ChEBI" id="CHEBI:36655"/>
    </ligand>
</feature>
<dbReference type="SUPFAM" id="SSF51395">
    <property type="entry name" value="FMN-linked oxidoreductases"/>
    <property type="match status" value="1"/>
</dbReference>
<comment type="similarity">
    <text evidence="5">Belongs to the FMN-dependent alpha-hydroxy acid dehydrogenase family.</text>
</comment>
<feature type="domain" description="FMN hydroxy acid dehydrogenase" evidence="8">
    <location>
        <begin position="8"/>
        <end position="374"/>
    </location>
</feature>
<dbReference type="InterPro" id="IPR012133">
    <property type="entry name" value="Alpha-hydoxy_acid_DH_FMN"/>
</dbReference>
<dbReference type="InterPro" id="IPR000262">
    <property type="entry name" value="FMN-dep_DH"/>
</dbReference>
<evidence type="ECO:0000256" key="3">
    <source>
        <dbReference type="ARBA" id="ARBA00022643"/>
    </source>
</evidence>
<keyword evidence="4" id="KW-0560">Oxidoreductase</keyword>
<feature type="binding site" evidence="7">
    <location>
        <begin position="323"/>
        <end position="324"/>
    </location>
    <ligand>
        <name>FMN</name>
        <dbReference type="ChEBI" id="CHEBI:58210"/>
    </ligand>
</feature>
<evidence type="ECO:0000313" key="9">
    <source>
        <dbReference type="EMBL" id="GBG17328.1"/>
    </source>
</evidence>
<dbReference type="PANTHER" id="PTHR10578:SF107">
    <property type="entry name" value="2-HYDROXYACID OXIDASE 1"/>
    <property type="match status" value="1"/>
</dbReference>
<dbReference type="RefSeq" id="WP_109007545.1">
    <property type="nucleotide sequence ID" value="NZ_BDUD01000001.1"/>
</dbReference>
<dbReference type="FunFam" id="3.20.20.70:FF:000056">
    <property type="entry name" value="hydroxyacid oxidase 2"/>
    <property type="match status" value="1"/>
</dbReference>
<evidence type="ECO:0000313" key="10">
    <source>
        <dbReference type="Proteomes" id="UP000245124"/>
    </source>
</evidence>
<dbReference type="PROSITE" id="PS51349">
    <property type="entry name" value="FMN_HYDROXY_ACID_DH_2"/>
    <property type="match status" value="1"/>
</dbReference>
<name>A0A2R5FIU2_NOSCO</name>
<dbReference type="PROSITE" id="PS00557">
    <property type="entry name" value="FMN_HYDROXY_ACID_DH_1"/>
    <property type="match status" value="1"/>
</dbReference>
<evidence type="ECO:0000256" key="5">
    <source>
        <dbReference type="ARBA" id="ARBA00024042"/>
    </source>
</evidence>
<dbReference type="OrthoDB" id="9770452at2"/>
<organism evidence="9 10">
    <name type="scientific">Nostoc commune NIES-4072</name>
    <dbReference type="NCBI Taxonomy" id="2005467"/>
    <lineage>
        <taxon>Bacteria</taxon>
        <taxon>Bacillati</taxon>
        <taxon>Cyanobacteriota</taxon>
        <taxon>Cyanophyceae</taxon>
        <taxon>Nostocales</taxon>
        <taxon>Nostocaceae</taxon>
        <taxon>Nostoc</taxon>
    </lineage>
</organism>
<dbReference type="EMBL" id="BDUD01000001">
    <property type="protein sequence ID" value="GBG17328.1"/>
    <property type="molecule type" value="Genomic_DNA"/>
</dbReference>
<evidence type="ECO:0000256" key="6">
    <source>
        <dbReference type="PIRSR" id="PIRSR000138-1"/>
    </source>
</evidence>
<keyword evidence="10" id="KW-1185">Reference proteome</keyword>
<keyword evidence="2 7" id="KW-0285">Flavoprotein</keyword>
<feature type="active site" description="Proton acceptor" evidence="6">
    <location>
        <position position="269"/>
    </location>
</feature>
<dbReference type="GO" id="GO:0016491">
    <property type="term" value="F:oxidoreductase activity"/>
    <property type="evidence" value="ECO:0007669"/>
    <property type="project" value="UniProtKB-KW"/>
</dbReference>
<dbReference type="CDD" id="cd02809">
    <property type="entry name" value="alpha_hydroxyacid_oxid_FMN"/>
    <property type="match status" value="1"/>
</dbReference>
<dbReference type="GO" id="GO:0005737">
    <property type="term" value="C:cytoplasm"/>
    <property type="evidence" value="ECO:0007669"/>
    <property type="project" value="UniProtKB-ARBA"/>
</dbReference>
<comment type="cofactor">
    <cofactor evidence="1">
        <name>FMN</name>
        <dbReference type="ChEBI" id="CHEBI:58210"/>
    </cofactor>
</comment>
<feature type="binding site" evidence="7">
    <location>
        <position position="245"/>
    </location>
    <ligand>
        <name>FMN</name>
        <dbReference type="ChEBI" id="CHEBI:58210"/>
    </ligand>
</feature>
<dbReference type="Pfam" id="PF01070">
    <property type="entry name" value="FMN_dh"/>
    <property type="match status" value="1"/>
</dbReference>